<keyword evidence="6" id="KW-0915">Sodium</keyword>
<keyword evidence="2 6" id="KW-1003">Cell membrane</keyword>
<keyword evidence="6" id="KW-0813">Transport</keyword>
<protein>
    <recommendedName>
        <fullName evidence="6">Na(+)/H(+) antiporter NhaA</fullName>
    </recommendedName>
    <alternativeName>
        <fullName evidence="6">Sodium/proton antiporter NhaA</fullName>
    </alternativeName>
</protein>
<feature type="transmembrane region" description="Helical" evidence="6">
    <location>
        <begin position="298"/>
        <end position="318"/>
    </location>
</feature>
<dbReference type="Proteomes" id="UP001595536">
    <property type="component" value="Unassembled WGS sequence"/>
</dbReference>
<feature type="transmembrane region" description="Helical" evidence="6">
    <location>
        <begin position="154"/>
        <end position="175"/>
    </location>
</feature>
<comment type="caution">
    <text evidence="7">The sequence shown here is derived from an EMBL/GenBank/DDBJ whole genome shotgun (WGS) entry which is preliminary data.</text>
</comment>
<feature type="transmembrane region" description="Helical" evidence="6">
    <location>
        <begin position="267"/>
        <end position="291"/>
    </location>
</feature>
<feature type="transmembrane region" description="Helical" evidence="6">
    <location>
        <begin position="368"/>
        <end position="388"/>
    </location>
</feature>
<evidence type="ECO:0000256" key="2">
    <source>
        <dbReference type="ARBA" id="ARBA00022475"/>
    </source>
</evidence>
<reference evidence="8" key="1">
    <citation type="journal article" date="2019" name="Int. J. Syst. Evol. Microbiol.">
        <title>The Global Catalogue of Microorganisms (GCM) 10K type strain sequencing project: providing services to taxonomists for standard genome sequencing and annotation.</title>
        <authorList>
            <consortium name="The Broad Institute Genomics Platform"/>
            <consortium name="The Broad Institute Genome Sequencing Center for Infectious Disease"/>
            <person name="Wu L."/>
            <person name="Ma J."/>
        </authorList>
    </citation>
    <scope>NUCLEOTIDE SEQUENCE [LARGE SCALE GENOMIC DNA]</scope>
    <source>
        <strain evidence="8">CCM 7941</strain>
    </source>
</reference>
<dbReference type="PANTHER" id="PTHR30341">
    <property type="entry name" value="SODIUM ION/PROTON ANTIPORTER NHAA-RELATED"/>
    <property type="match status" value="1"/>
</dbReference>
<keyword evidence="8" id="KW-1185">Reference proteome</keyword>
<feature type="transmembrane region" description="Helical" evidence="6">
    <location>
        <begin position="209"/>
        <end position="237"/>
    </location>
</feature>
<comment type="function">
    <text evidence="6">Na(+)/H(+) antiporter that extrudes sodium in exchange for external protons.</text>
</comment>
<proteinExistence type="inferred from homology"/>
<accession>A0ABV7LGV9</accession>
<dbReference type="PANTHER" id="PTHR30341:SF0">
    <property type="entry name" value="NA(+)_H(+) ANTIPORTER NHAA"/>
    <property type="match status" value="1"/>
</dbReference>
<dbReference type="EMBL" id="JBHRUV010000056">
    <property type="protein sequence ID" value="MFC3266787.1"/>
    <property type="molecule type" value="Genomic_DNA"/>
</dbReference>
<dbReference type="HAMAP" id="MF_01844">
    <property type="entry name" value="NhaA"/>
    <property type="match status" value="1"/>
</dbReference>
<evidence type="ECO:0000313" key="7">
    <source>
        <dbReference type="EMBL" id="MFC3266787.1"/>
    </source>
</evidence>
<dbReference type="Gene3D" id="1.20.1530.10">
    <property type="entry name" value="Na+/H+ antiporter like domain"/>
    <property type="match status" value="1"/>
</dbReference>
<sequence length="396" mass="41224">MASRPRLRPFSMFRAFLDNSASGGVVLMLAAAAALAVANSPWAEGYFALLAAHAGPLSVSHWINDALMAVFFLFVGLEIKREMLDGQLATWSRRILPGVAALGGMLVPALIYVALNWRHPENLNGWAIPTATDIAFALGVISLLGDRAPAALKVFLTALAIIDDLGAVIIIALFYTADLSLAALGGAAATLLALTALNRAGVLRLWPYLLLGVALWLFVLKSGVHATVAGVLLALAIPLRRAPGLSHDLVASPLHRLEHALKDVTPFIILPVFGFANAGVSLAGVTVANLVDPLTLGVAFGLLAGKTIGVFAAVFLLVRGGFVDMPANSRWIHVFGVALLCGVGFTMSLFIGLLAFAGNPALQNEVKLGIIGGSLLAALAGGLTLRLAPPPGPQRD</sequence>
<name>A0ABV7LGV9_9HYPH</name>
<evidence type="ECO:0000313" key="8">
    <source>
        <dbReference type="Proteomes" id="UP001595536"/>
    </source>
</evidence>
<feature type="transmembrane region" description="Helical" evidence="6">
    <location>
        <begin position="95"/>
        <end position="114"/>
    </location>
</feature>
<dbReference type="RefSeq" id="WP_376829042.1">
    <property type="nucleotide sequence ID" value="NZ_JBHLWR010000004.1"/>
</dbReference>
<dbReference type="NCBIfam" id="TIGR00773">
    <property type="entry name" value="NhaA"/>
    <property type="match status" value="1"/>
</dbReference>
<organism evidence="7 8">
    <name type="scientific">Camelimonas abortus</name>
    <dbReference type="NCBI Taxonomy" id="1017184"/>
    <lineage>
        <taxon>Bacteria</taxon>
        <taxon>Pseudomonadati</taxon>
        <taxon>Pseudomonadota</taxon>
        <taxon>Alphaproteobacteria</taxon>
        <taxon>Hyphomicrobiales</taxon>
        <taxon>Chelatococcaceae</taxon>
        <taxon>Camelimonas</taxon>
    </lineage>
</organism>
<feature type="transmembrane region" description="Helical" evidence="6">
    <location>
        <begin position="181"/>
        <end position="197"/>
    </location>
</feature>
<dbReference type="NCBIfam" id="NF007112">
    <property type="entry name" value="PRK09561.1"/>
    <property type="match status" value="1"/>
</dbReference>
<feature type="transmembrane region" description="Helical" evidence="6">
    <location>
        <begin position="330"/>
        <end position="356"/>
    </location>
</feature>
<dbReference type="InterPro" id="IPR004670">
    <property type="entry name" value="NhaA"/>
</dbReference>
<dbReference type="Pfam" id="PF06965">
    <property type="entry name" value="Na_H_antiport_1"/>
    <property type="match status" value="1"/>
</dbReference>
<evidence type="ECO:0000256" key="4">
    <source>
        <dbReference type="ARBA" id="ARBA00022989"/>
    </source>
</evidence>
<keyword evidence="4 6" id="KW-1133">Transmembrane helix</keyword>
<gene>
    <name evidence="6 7" type="primary">nhaA</name>
    <name evidence="7" type="ORF">ACFOEX_10530</name>
</gene>
<feature type="transmembrane region" description="Helical" evidence="6">
    <location>
        <begin position="46"/>
        <end position="74"/>
    </location>
</feature>
<evidence type="ECO:0000256" key="6">
    <source>
        <dbReference type="HAMAP-Rule" id="MF_01844"/>
    </source>
</evidence>
<comment type="subcellular location">
    <subcellularLocation>
        <location evidence="1">Cell inner membrane</location>
        <topology evidence="1">Multi-pass membrane protein</topology>
    </subcellularLocation>
    <subcellularLocation>
        <location evidence="6">Cell membrane</location>
        <topology evidence="6">Multi-pass membrane protein</topology>
    </subcellularLocation>
</comment>
<evidence type="ECO:0000256" key="3">
    <source>
        <dbReference type="ARBA" id="ARBA00022692"/>
    </source>
</evidence>
<comment type="catalytic activity">
    <reaction evidence="6">
        <text>Na(+)(in) + 2 H(+)(out) = Na(+)(out) + 2 H(+)(in)</text>
        <dbReference type="Rhea" id="RHEA:29251"/>
        <dbReference type="ChEBI" id="CHEBI:15378"/>
        <dbReference type="ChEBI" id="CHEBI:29101"/>
    </reaction>
</comment>
<dbReference type="NCBIfam" id="NF007111">
    <property type="entry name" value="PRK09560.1"/>
    <property type="match status" value="1"/>
</dbReference>
<keyword evidence="6" id="KW-0739">Sodium transport</keyword>
<feature type="transmembrane region" description="Helical" evidence="6">
    <location>
        <begin position="126"/>
        <end position="145"/>
    </location>
</feature>
<keyword evidence="6" id="KW-0406">Ion transport</keyword>
<keyword evidence="3 6" id="KW-0812">Transmembrane</keyword>
<keyword evidence="5 6" id="KW-0472">Membrane</keyword>
<comment type="similarity">
    <text evidence="6">Belongs to the NhaA Na(+)/H(+) (TC 2.A.33) antiporter family.</text>
</comment>
<evidence type="ECO:0000256" key="1">
    <source>
        <dbReference type="ARBA" id="ARBA00004429"/>
    </source>
</evidence>
<evidence type="ECO:0000256" key="5">
    <source>
        <dbReference type="ARBA" id="ARBA00023136"/>
    </source>
</evidence>
<dbReference type="InterPro" id="IPR023171">
    <property type="entry name" value="Na/H_antiporter_dom_sf"/>
</dbReference>
<keyword evidence="6" id="KW-0050">Antiport</keyword>